<accession>A0AAE3ASX9</accession>
<keyword evidence="2" id="KW-0472">Membrane</keyword>
<comment type="caution">
    <text evidence="4">The sequence shown here is derived from an EMBL/GenBank/DDBJ whole genome shotgun (WGS) entry which is preliminary data.</text>
</comment>
<evidence type="ECO:0000256" key="1">
    <source>
        <dbReference type="SAM" id="MobiDB-lite"/>
    </source>
</evidence>
<gene>
    <name evidence="4" type="ORF">LKD32_10565</name>
</gene>
<reference evidence="4" key="1">
    <citation type="submission" date="2021-10" db="EMBL/GenBank/DDBJ databases">
        <title>Anaerobic single-cell dispensing facilitates the cultivation of human gut bacteria.</title>
        <authorList>
            <person name="Afrizal A."/>
        </authorList>
    </citation>
    <scope>NUCLEOTIDE SEQUENCE</scope>
    <source>
        <strain evidence="4">CLA-AA-H274</strain>
    </source>
</reference>
<sequence>MFGKKFWSSWDRSLRVRVRFAIAGILFLLPWGMSLICVQVSGRAENSEISETEGQTGEEEEVEQIKQTEQIENVDDTGSVDGTGNLSGAENGNGTGNMSGAGNVGGEHMRRILLIREGIRTYLSLEAYLPGVLLCEIDPFVELETLKCQAVIVRTYLYRLMGERTEIEESQLDVDYVESRTSQMGKLEYRVGKHSEKNQKNQKNRLEYERMTQAQREQIAEGMERCKQAVRETEGIVLTCENQYILPMFHTSSAGRTRDGGEEYPYLRPVESRWDKEEKNWQTTYRWSKEEFAGKIRQIGDEGDLTPEELIEKIQIVKRDQSGYVEWIQIGNRTYEGETVRAVLNLSSACFSFGKVKGQTENEGARNTFVQAIVNGSGHGYGLSQAGAEHMAKEGWGYEEILSYYYTGVELIREPSG</sequence>
<name>A0AAE3ASX9_9FIRM</name>
<dbReference type="GO" id="GO:0030435">
    <property type="term" value="P:sporulation resulting in formation of a cellular spore"/>
    <property type="evidence" value="ECO:0007669"/>
    <property type="project" value="InterPro"/>
</dbReference>
<organism evidence="4 5">
    <name type="scientific">Brotaphodocola catenula</name>
    <dbReference type="NCBI Taxonomy" id="2885361"/>
    <lineage>
        <taxon>Bacteria</taxon>
        <taxon>Bacillati</taxon>
        <taxon>Bacillota</taxon>
        <taxon>Clostridia</taxon>
        <taxon>Lachnospirales</taxon>
        <taxon>Lachnospiraceae</taxon>
        <taxon>Brotaphodocola</taxon>
    </lineage>
</organism>
<proteinExistence type="predicted"/>
<feature type="compositionally biased region" description="Polar residues" evidence="1">
    <location>
        <begin position="80"/>
        <end position="90"/>
    </location>
</feature>
<dbReference type="RefSeq" id="WP_308451649.1">
    <property type="nucleotide sequence ID" value="NZ_JAJEPU010000031.1"/>
</dbReference>
<dbReference type="EMBL" id="JAJEPU010000031">
    <property type="protein sequence ID" value="MCC2165309.1"/>
    <property type="molecule type" value="Genomic_DNA"/>
</dbReference>
<feature type="region of interest" description="Disordered" evidence="1">
    <location>
        <begin position="75"/>
        <end position="102"/>
    </location>
</feature>
<dbReference type="AlphaFoldDB" id="A0AAE3ASX9"/>
<feature type="domain" description="Sporulation stage II protein D amidase enhancer LytB N-terminal" evidence="3">
    <location>
        <begin position="122"/>
        <end position="239"/>
    </location>
</feature>
<keyword evidence="2" id="KW-0812">Transmembrane</keyword>
<evidence type="ECO:0000313" key="5">
    <source>
        <dbReference type="Proteomes" id="UP001198962"/>
    </source>
</evidence>
<dbReference type="Proteomes" id="UP001198962">
    <property type="component" value="Unassembled WGS sequence"/>
</dbReference>
<feature type="transmembrane region" description="Helical" evidence="2">
    <location>
        <begin position="20"/>
        <end position="42"/>
    </location>
</feature>
<dbReference type="InterPro" id="IPR013693">
    <property type="entry name" value="SpoIID/LytB_N"/>
</dbReference>
<evidence type="ECO:0000256" key="2">
    <source>
        <dbReference type="SAM" id="Phobius"/>
    </source>
</evidence>
<dbReference type="InterPro" id="IPR013486">
    <property type="entry name" value="SpoIID/LytB"/>
</dbReference>
<evidence type="ECO:0000313" key="4">
    <source>
        <dbReference type="EMBL" id="MCC2165309.1"/>
    </source>
</evidence>
<dbReference type="Pfam" id="PF08486">
    <property type="entry name" value="SpoIID"/>
    <property type="match status" value="1"/>
</dbReference>
<dbReference type="NCBIfam" id="TIGR02669">
    <property type="entry name" value="SpoIID_LytB"/>
    <property type="match status" value="1"/>
</dbReference>
<feature type="compositionally biased region" description="Gly residues" evidence="1">
    <location>
        <begin position="91"/>
        <end position="102"/>
    </location>
</feature>
<keyword evidence="2" id="KW-1133">Transmembrane helix</keyword>
<protein>
    <submittedName>
        <fullName evidence="4">SpoIID/LytB domain-containing protein</fullName>
    </submittedName>
</protein>
<evidence type="ECO:0000259" key="3">
    <source>
        <dbReference type="Pfam" id="PF08486"/>
    </source>
</evidence>
<keyword evidence="5" id="KW-1185">Reference proteome</keyword>